<dbReference type="STRING" id="418985.A0A1V9X1W3"/>
<dbReference type="InterPro" id="IPR004254">
    <property type="entry name" value="AdipoR/HlyIII-related"/>
</dbReference>
<dbReference type="OrthoDB" id="5585746at2759"/>
<reference evidence="8 9" key="1">
    <citation type="journal article" date="2017" name="Gigascience">
        <title>Draft genome of the honey bee ectoparasitic mite, Tropilaelaps mercedesae, is shaped by the parasitic life history.</title>
        <authorList>
            <person name="Dong X."/>
            <person name="Armstrong S.D."/>
            <person name="Xia D."/>
            <person name="Makepeace B.L."/>
            <person name="Darby A.C."/>
            <person name="Kadowaki T."/>
        </authorList>
    </citation>
    <scope>NUCLEOTIDE SEQUENCE [LARGE SCALE GENOMIC DNA]</scope>
    <source>
        <strain evidence="8">Wuxi-XJTLU</strain>
    </source>
</reference>
<dbReference type="GO" id="GO:0033211">
    <property type="term" value="P:adiponectin-activated signaling pathway"/>
    <property type="evidence" value="ECO:0007669"/>
    <property type="project" value="TreeGrafter"/>
</dbReference>
<feature type="transmembrane region" description="Helical" evidence="7">
    <location>
        <begin position="140"/>
        <end position="163"/>
    </location>
</feature>
<comment type="similarity">
    <text evidence="2">Belongs to the ADIPOR family.</text>
</comment>
<organism evidence="8 9">
    <name type="scientific">Tropilaelaps mercedesae</name>
    <dbReference type="NCBI Taxonomy" id="418985"/>
    <lineage>
        <taxon>Eukaryota</taxon>
        <taxon>Metazoa</taxon>
        <taxon>Ecdysozoa</taxon>
        <taxon>Arthropoda</taxon>
        <taxon>Chelicerata</taxon>
        <taxon>Arachnida</taxon>
        <taxon>Acari</taxon>
        <taxon>Parasitiformes</taxon>
        <taxon>Mesostigmata</taxon>
        <taxon>Gamasina</taxon>
        <taxon>Dermanyssoidea</taxon>
        <taxon>Laelapidae</taxon>
        <taxon>Tropilaelaps</taxon>
    </lineage>
</organism>
<evidence type="ECO:0000256" key="4">
    <source>
        <dbReference type="ARBA" id="ARBA00022989"/>
    </source>
</evidence>
<accession>A0A1V9X1W3</accession>
<keyword evidence="8" id="KW-0675">Receptor</keyword>
<evidence type="ECO:0000256" key="1">
    <source>
        <dbReference type="ARBA" id="ARBA00004141"/>
    </source>
</evidence>
<evidence type="ECO:0000313" key="9">
    <source>
        <dbReference type="Proteomes" id="UP000192247"/>
    </source>
</evidence>
<gene>
    <name evidence="8" type="ORF">BIW11_02205</name>
</gene>
<feature type="transmembrane region" description="Helical" evidence="7">
    <location>
        <begin position="201"/>
        <end position="222"/>
    </location>
</feature>
<sequence length="378" mass="42530">MAELTCTNWILDTKLSAGNGFSGPLVPDLLKNALEDGLAVRCRQKLATELQSQDDSKYVEIKAGGIDAYDDPKASKENVDEGTEVCYVDSQGRWSVCHFSMLPKWLQDNDFLLNGHRPPLRSFKACLASMFRVHTETGNIWSHLIGAFMFAFTGFGFLSAHPMAFSEQLAFAVFFACVFICFFTSTLYHTMHCHSMNVSRVFSRLDYCGIISIVAGCFTPWIHFLFWCSPRIKVFYMALAYTLCTLTVNLTMWEKFGRSHYRSLRAAVFTGLGLSCSILPGIHFVLVHGLRTAFVDLAFGWLFVMSAVAMLGVALYALRIPERFIPGKFDIMCHSHQFFHIAVIVGAYIHLHCLCQMARFRRGSGAVCPADLDEMKVF</sequence>
<feature type="binding site" evidence="6">
    <location>
        <position position="189"/>
    </location>
    <ligand>
        <name>Zn(2+)</name>
        <dbReference type="ChEBI" id="CHEBI:29105"/>
    </ligand>
</feature>
<keyword evidence="9" id="KW-1185">Reference proteome</keyword>
<evidence type="ECO:0000256" key="6">
    <source>
        <dbReference type="PIRSR" id="PIRSR604254-1"/>
    </source>
</evidence>
<dbReference type="InParanoid" id="A0A1V9X1W3"/>
<keyword evidence="6" id="KW-0862">Zinc</keyword>
<comment type="subcellular location">
    <subcellularLocation>
        <location evidence="1">Membrane</location>
        <topology evidence="1">Multi-pass membrane protein</topology>
    </subcellularLocation>
</comment>
<protein>
    <submittedName>
        <fullName evidence="8">Adiponectin receptor protein 2-like</fullName>
    </submittedName>
</protein>
<feature type="transmembrane region" description="Helical" evidence="7">
    <location>
        <begin position="169"/>
        <end position="189"/>
    </location>
</feature>
<dbReference type="Pfam" id="PF03006">
    <property type="entry name" value="HlyIII"/>
    <property type="match status" value="1"/>
</dbReference>
<dbReference type="Proteomes" id="UP000192247">
    <property type="component" value="Unassembled WGS sequence"/>
</dbReference>
<keyword evidence="6" id="KW-0479">Metal-binding</keyword>
<feature type="transmembrane region" description="Helical" evidence="7">
    <location>
        <begin position="234"/>
        <end position="252"/>
    </location>
</feature>
<dbReference type="GO" id="GO:0046872">
    <property type="term" value="F:metal ion binding"/>
    <property type="evidence" value="ECO:0007669"/>
    <property type="project" value="UniProtKB-KW"/>
</dbReference>
<dbReference type="AlphaFoldDB" id="A0A1V9X1W3"/>
<keyword evidence="3 7" id="KW-0812">Transmembrane</keyword>
<dbReference type="GO" id="GO:0038023">
    <property type="term" value="F:signaling receptor activity"/>
    <property type="evidence" value="ECO:0007669"/>
    <property type="project" value="TreeGrafter"/>
</dbReference>
<feature type="transmembrane region" description="Helical" evidence="7">
    <location>
        <begin position="264"/>
        <end position="286"/>
    </location>
</feature>
<dbReference type="PANTHER" id="PTHR20855">
    <property type="entry name" value="ADIPOR/PROGESTIN RECEPTOR-RELATED"/>
    <property type="match status" value="1"/>
</dbReference>
<dbReference type="PANTHER" id="PTHR20855:SF52">
    <property type="entry name" value="ADIPONECTIN RECEPTOR PROTEIN"/>
    <property type="match status" value="1"/>
</dbReference>
<feature type="transmembrane region" description="Helical" evidence="7">
    <location>
        <begin position="298"/>
        <end position="318"/>
    </location>
</feature>
<dbReference type="GO" id="GO:0005886">
    <property type="term" value="C:plasma membrane"/>
    <property type="evidence" value="ECO:0007669"/>
    <property type="project" value="TreeGrafter"/>
</dbReference>
<evidence type="ECO:0000256" key="5">
    <source>
        <dbReference type="ARBA" id="ARBA00023136"/>
    </source>
</evidence>
<proteinExistence type="inferred from homology"/>
<feature type="binding site" evidence="6">
    <location>
        <position position="340"/>
    </location>
    <ligand>
        <name>Zn(2+)</name>
        <dbReference type="ChEBI" id="CHEBI:29105"/>
    </ligand>
</feature>
<dbReference type="EMBL" id="MNPL01028932">
    <property type="protein sequence ID" value="OQR67391.1"/>
    <property type="molecule type" value="Genomic_DNA"/>
</dbReference>
<comment type="caution">
    <text evidence="8">The sequence shown here is derived from an EMBL/GenBank/DDBJ whole genome shotgun (WGS) entry which is preliminary data.</text>
</comment>
<evidence type="ECO:0000256" key="7">
    <source>
        <dbReference type="SAM" id="Phobius"/>
    </source>
</evidence>
<name>A0A1V9X1W3_9ACAR</name>
<keyword evidence="4 7" id="KW-1133">Transmembrane helix</keyword>
<feature type="binding site" evidence="6">
    <location>
        <position position="336"/>
    </location>
    <ligand>
        <name>Zn(2+)</name>
        <dbReference type="ChEBI" id="CHEBI:29105"/>
    </ligand>
</feature>
<evidence type="ECO:0000256" key="2">
    <source>
        <dbReference type="ARBA" id="ARBA00007018"/>
    </source>
</evidence>
<keyword evidence="5 7" id="KW-0472">Membrane</keyword>
<evidence type="ECO:0000313" key="8">
    <source>
        <dbReference type="EMBL" id="OQR67391.1"/>
    </source>
</evidence>
<evidence type="ECO:0000256" key="3">
    <source>
        <dbReference type="ARBA" id="ARBA00022692"/>
    </source>
</evidence>